<dbReference type="Proteomes" id="UP000829196">
    <property type="component" value="Unassembled WGS sequence"/>
</dbReference>
<feature type="region of interest" description="Disordered" evidence="1">
    <location>
        <begin position="285"/>
        <end position="309"/>
    </location>
</feature>
<proteinExistence type="predicted"/>
<evidence type="ECO:0000313" key="3">
    <source>
        <dbReference type="Proteomes" id="UP000829196"/>
    </source>
</evidence>
<evidence type="ECO:0000256" key="1">
    <source>
        <dbReference type="SAM" id="MobiDB-lite"/>
    </source>
</evidence>
<keyword evidence="3" id="KW-1185">Reference proteome</keyword>
<feature type="compositionally biased region" description="Basic and acidic residues" evidence="1">
    <location>
        <begin position="287"/>
        <end position="309"/>
    </location>
</feature>
<reference evidence="2" key="1">
    <citation type="journal article" date="2022" name="Front. Genet.">
        <title>Chromosome-Scale Assembly of the Dendrobium nobile Genome Provides Insights Into the Molecular Mechanism of the Biosynthesis of the Medicinal Active Ingredient of Dendrobium.</title>
        <authorList>
            <person name="Xu Q."/>
            <person name="Niu S.-C."/>
            <person name="Li K.-L."/>
            <person name="Zheng P.-J."/>
            <person name="Zhang X.-J."/>
            <person name="Jia Y."/>
            <person name="Liu Y."/>
            <person name="Niu Y.-X."/>
            <person name="Yu L.-H."/>
            <person name="Chen D.-F."/>
            <person name="Zhang G.-Q."/>
        </authorList>
    </citation>
    <scope>NUCLEOTIDE SEQUENCE</scope>
    <source>
        <tissue evidence="2">Leaf</tissue>
    </source>
</reference>
<accession>A0A8T3BWM6</accession>
<sequence length="309" mass="34534">MKTIVGPTGSVIGQDEVWIVQADQCIEQLISGVFSGRISAQIVQADREIVQDDRTVEMIGQTIALGPSKATGMEFDQNDQTNPFATRILGIGQDEVWIVQADQCIEQLISGVFSGRISAQIVQADREIVQDDRTVEMIGQTIALGEVQDDQDLREREREKEKSLVLEAADRFSSDAAVGKSEDLVDFCVNLTDCRYAARFSSEQGNWNGVRSERSDESFRYTDLGKTIRKLSLWVQPNQAAREQARARRVELEQDFEFDGTDVGITLGKMDSIVGETEGGKMIHMWNKRDQSSSRREKETASETKGEKT</sequence>
<name>A0A8T3BWM6_DENNO</name>
<dbReference type="AlphaFoldDB" id="A0A8T3BWM6"/>
<dbReference type="EMBL" id="JAGYWB010000006">
    <property type="protein sequence ID" value="KAI0520021.1"/>
    <property type="molecule type" value="Genomic_DNA"/>
</dbReference>
<organism evidence="2 3">
    <name type="scientific">Dendrobium nobile</name>
    <name type="common">Orchid</name>
    <dbReference type="NCBI Taxonomy" id="94219"/>
    <lineage>
        <taxon>Eukaryota</taxon>
        <taxon>Viridiplantae</taxon>
        <taxon>Streptophyta</taxon>
        <taxon>Embryophyta</taxon>
        <taxon>Tracheophyta</taxon>
        <taxon>Spermatophyta</taxon>
        <taxon>Magnoliopsida</taxon>
        <taxon>Liliopsida</taxon>
        <taxon>Asparagales</taxon>
        <taxon>Orchidaceae</taxon>
        <taxon>Epidendroideae</taxon>
        <taxon>Malaxideae</taxon>
        <taxon>Dendrobiinae</taxon>
        <taxon>Dendrobium</taxon>
    </lineage>
</organism>
<protein>
    <submittedName>
        <fullName evidence="2">Uncharacterized protein</fullName>
    </submittedName>
</protein>
<gene>
    <name evidence="2" type="ORF">KFK09_007486</name>
</gene>
<comment type="caution">
    <text evidence="2">The sequence shown here is derived from an EMBL/GenBank/DDBJ whole genome shotgun (WGS) entry which is preliminary data.</text>
</comment>
<evidence type="ECO:0000313" key="2">
    <source>
        <dbReference type="EMBL" id="KAI0520021.1"/>
    </source>
</evidence>